<reference evidence="1 2" key="1">
    <citation type="journal article" date="2022" name="New Phytol.">
        <title>Ecological generalism drives hyperdiversity of secondary metabolite gene clusters in xylarialean endophytes.</title>
        <authorList>
            <person name="Franco M.E.E."/>
            <person name="Wisecaver J.H."/>
            <person name="Arnold A.E."/>
            <person name="Ju Y.M."/>
            <person name="Slot J.C."/>
            <person name="Ahrendt S."/>
            <person name="Moore L.P."/>
            <person name="Eastman K.E."/>
            <person name="Scott K."/>
            <person name="Konkel Z."/>
            <person name="Mondo S.J."/>
            <person name="Kuo A."/>
            <person name="Hayes R.D."/>
            <person name="Haridas S."/>
            <person name="Andreopoulos B."/>
            <person name="Riley R."/>
            <person name="LaButti K."/>
            <person name="Pangilinan J."/>
            <person name="Lipzen A."/>
            <person name="Amirebrahimi M."/>
            <person name="Yan J."/>
            <person name="Adam C."/>
            <person name="Keymanesh K."/>
            <person name="Ng V."/>
            <person name="Louie K."/>
            <person name="Northen T."/>
            <person name="Drula E."/>
            <person name="Henrissat B."/>
            <person name="Hsieh H.M."/>
            <person name="Youens-Clark K."/>
            <person name="Lutzoni F."/>
            <person name="Miadlikowska J."/>
            <person name="Eastwood D.C."/>
            <person name="Hamelin R.C."/>
            <person name="Grigoriev I.V."/>
            <person name="U'Ren J.M."/>
        </authorList>
    </citation>
    <scope>NUCLEOTIDE SEQUENCE [LARGE SCALE GENOMIC DNA]</scope>
    <source>
        <strain evidence="1 2">CBS 119005</strain>
    </source>
</reference>
<gene>
    <name evidence="1" type="ORF">F4820DRAFT_442193</name>
</gene>
<dbReference type="Proteomes" id="UP001497700">
    <property type="component" value="Unassembled WGS sequence"/>
</dbReference>
<organism evidence="1 2">
    <name type="scientific">Hypoxylon rubiginosum</name>
    <dbReference type="NCBI Taxonomy" id="110542"/>
    <lineage>
        <taxon>Eukaryota</taxon>
        <taxon>Fungi</taxon>
        <taxon>Dikarya</taxon>
        <taxon>Ascomycota</taxon>
        <taxon>Pezizomycotina</taxon>
        <taxon>Sordariomycetes</taxon>
        <taxon>Xylariomycetidae</taxon>
        <taxon>Xylariales</taxon>
        <taxon>Hypoxylaceae</taxon>
        <taxon>Hypoxylon</taxon>
    </lineage>
</organism>
<name>A0ACB9YI12_9PEZI</name>
<sequence>MGDIWVLVTPFKNWVYINDPQALMSLFWRGTDFPRPVFINEILNVFGPNISTAEGERWKTQRKIATHCFNEHNNNIVSQVVQWLSTWLASWYVQTKG</sequence>
<protein>
    <submittedName>
        <fullName evidence="1">Uncharacterized protein</fullName>
    </submittedName>
</protein>
<accession>A0ACB9YI12</accession>
<proteinExistence type="predicted"/>
<keyword evidence="2" id="KW-1185">Reference proteome</keyword>
<comment type="caution">
    <text evidence="1">The sequence shown here is derived from an EMBL/GenBank/DDBJ whole genome shotgun (WGS) entry which is preliminary data.</text>
</comment>
<evidence type="ECO:0000313" key="2">
    <source>
        <dbReference type="Proteomes" id="UP001497700"/>
    </source>
</evidence>
<evidence type="ECO:0000313" key="1">
    <source>
        <dbReference type="EMBL" id="KAI4858584.1"/>
    </source>
</evidence>
<dbReference type="EMBL" id="MU393719">
    <property type="protein sequence ID" value="KAI4858584.1"/>
    <property type="molecule type" value="Genomic_DNA"/>
</dbReference>